<accession>A0A7C2NZD6</accession>
<dbReference type="SUPFAM" id="SSF51658">
    <property type="entry name" value="Xylose isomerase-like"/>
    <property type="match status" value="1"/>
</dbReference>
<comment type="caution">
    <text evidence="2">The sequence shown here is derived from an EMBL/GenBank/DDBJ whole genome shotgun (WGS) entry which is preliminary data.</text>
</comment>
<dbReference type="InterPro" id="IPR036237">
    <property type="entry name" value="Xyl_isomerase-like_sf"/>
</dbReference>
<dbReference type="Gene3D" id="3.20.20.150">
    <property type="entry name" value="Divalent-metal-dependent TIM barrel enzymes"/>
    <property type="match status" value="1"/>
</dbReference>
<feature type="signal peptide" evidence="1">
    <location>
        <begin position="1"/>
        <end position="22"/>
    </location>
</feature>
<organism evidence="2">
    <name type="scientific">Schlesneria paludicola</name>
    <dbReference type="NCBI Taxonomy" id="360056"/>
    <lineage>
        <taxon>Bacteria</taxon>
        <taxon>Pseudomonadati</taxon>
        <taxon>Planctomycetota</taxon>
        <taxon>Planctomycetia</taxon>
        <taxon>Planctomycetales</taxon>
        <taxon>Planctomycetaceae</taxon>
        <taxon>Schlesneria</taxon>
    </lineage>
</organism>
<reference evidence="2" key="1">
    <citation type="journal article" date="2020" name="mSystems">
        <title>Genome- and Community-Level Interaction Insights into Carbon Utilization and Element Cycling Functions of Hydrothermarchaeota in Hydrothermal Sediment.</title>
        <authorList>
            <person name="Zhou Z."/>
            <person name="Liu Y."/>
            <person name="Xu W."/>
            <person name="Pan J."/>
            <person name="Luo Z.H."/>
            <person name="Li M."/>
        </authorList>
    </citation>
    <scope>NUCLEOTIDE SEQUENCE [LARGE SCALE GENOMIC DNA]</scope>
    <source>
        <strain evidence="2">SpSt-339</strain>
    </source>
</reference>
<dbReference type="AlphaFoldDB" id="A0A7C2NZD6"/>
<evidence type="ECO:0008006" key="3">
    <source>
        <dbReference type="Google" id="ProtNLM"/>
    </source>
</evidence>
<dbReference type="EMBL" id="DSOK01000448">
    <property type="protein sequence ID" value="HEN17031.1"/>
    <property type="molecule type" value="Genomic_DNA"/>
</dbReference>
<proteinExistence type="predicted"/>
<name>A0A7C2NZD6_9PLAN</name>
<evidence type="ECO:0000313" key="2">
    <source>
        <dbReference type="EMBL" id="HEN17031.1"/>
    </source>
</evidence>
<dbReference type="InterPro" id="IPR006311">
    <property type="entry name" value="TAT_signal"/>
</dbReference>
<keyword evidence="1" id="KW-0732">Signal</keyword>
<evidence type="ECO:0000256" key="1">
    <source>
        <dbReference type="SAM" id="SignalP"/>
    </source>
</evidence>
<protein>
    <recommendedName>
        <fullName evidence="3">Xylose isomerase-like TIM barrel domain-containing protein</fullName>
    </recommendedName>
</protein>
<dbReference type="PROSITE" id="PS51318">
    <property type="entry name" value="TAT"/>
    <property type="match status" value="1"/>
</dbReference>
<gene>
    <name evidence="2" type="ORF">ENQ76_16350</name>
</gene>
<sequence>MLSRRDFLAATAAALTVRPALAATPLAATPSSPLLLAAETGLLERSAGCDVVAQIDRAAELGFRAFSDPSWTSRTLDEQHRILQGIRRQDMTPGPMVGPSGLLQDSRRWATCDGIDCAIRVPLGPAALHCKTHTQLAKLWAMAADTADASRRTLLVEPWDDARLGTAAFLRSAEIVRQVDHPRLRLSVDAHQLWRAGILLSDFGHRHCDIIGHVELPAMTSAFRTDAVVGLRALWRSGFRGVIGLRQGLAGHIATAEVQLAALRQRLEHDVTGEHTLTMDSL</sequence>
<feature type="chain" id="PRO_5027738612" description="Xylose isomerase-like TIM barrel domain-containing protein" evidence="1">
    <location>
        <begin position="23"/>
        <end position="282"/>
    </location>
</feature>